<organism evidence="1 2">
    <name type="scientific">Labedella phragmitis</name>
    <dbReference type="NCBI Taxonomy" id="2498849"/>
    <lineage>
        <taxon>Bacteria</taxon>
        <taxon>Bacillati</taxon>
        <taxon>Actinomycetota</taxon>
        <taxon>Actinomycetes</taxon>
        <taxon>Micrococcales</taxon>
        <taxon>Microbacteriaceae</taxon>
        <taxon>Labedella</taxon>
    </lineage>
</organism>
<comment type="caution">
    <text evidence="1">The sequence shown here is derived from an EMBL/GenBank/DDBJ whole genome shotgun (WGS) entry which is preliminary data.</text>
</comment>
<protein>
    <submittedName>
        <fullName evidence="1">Uncharacterized protein</fullName>
    </submittedName>
</protein>
<proteinExistence type="predicted"/>
<evidence type="ECO:0000313" key="1">
    <source>
        <dbReference type="EMBL" id="RWZ46522.1"/>
    </source>
</evidence>
<dbReference type="RefSeq" id="WP_128495873.1">
    <property type="nucleotide sequence ID" value="NZ_RZNB01000006.1"/>
</dbReference>
<dbReference type="AlphaFoldDB" id="A0A444PPZ6"/>
<keyword evidence="2" id="KW-1185">Reference proteome</keyword>
<gene>
    <name evidence="1" type="ORF">ELQ90_13815</name>
</gene>
<dbReference type="OrthoDB" id="3230981at2"/>
<accession>A0A444PPZ6</accession>
<reference evidence="1 2" key="1">
    <citation type="submission" date="2018-12" db="EMBL/GenBank/DDBJ databases">
        <authorList>
            <person name="Li F."/>
        </authorList>
    </citation>
    <scope>NUCLEOTIDE SEQUENCE [LARGE SCALE GENOMIC DNA]</scope>
    <source>
        <strain evidence="1 2">11W25H-1</strain>
    </source>
</reference>
<evidence type="ECO:0000313" key="2">
    <source>
        <dbReference type="Proteomes" id="UP000288547"/>
    </source>
</evidence>
<dbReference type="EMBL" id="RZNB01000006">
    <property type="protein sequence ID" value="RWZ46522.1"/>
    <property type="molecule type" value="Genomic_DNA"/>
</dbReference>
<sequence length="155" mass="16865">MSATSDFERSALNDGFVSEQEYAEMTDRFDGCLADAGVTFEGFRDGGEFDFTFPESLGATRAHDVADACSRSSGEVSIGMIYSFVTRNPEHRDENAIMSECLVEEAVVEPGYSAAAYASDIVDETYPFSTNHEAGMTAVRLCESDPLALVGLRQR</sequence>
<name>A0A444PPZ6_9MICO</name>
<dbReference type="Proteomes" id="UP000288547">
    <property type="component" value="Unassembled WGS sequence"/>
</dbReference>